<proteinExistence type="predicted"/>
<evidence type="ECO:0000313" key="1">
    <source>
        <dbReference type="EMBL" id="KAK4319088.1"/>
    </source>
</evidence>
<name>A0AAE1Q337_9EUCA</name>
<keyword evidence="2" id="KW-1185">Reference proteome</keyword>
<gene>
    <name evidence="1" type="ORF">Pmani_009921</name>
</gene>
<comment type="caution">
    <text evidence="1">The sequence shown here is derived from an EMBL/GenBank/DDBJ whole genome shotgun (WGS) entry which is preliminary data.</text>
</comment>
<sequence>MWDPGSREITPSNENWKDNLTAECYRRCMSMMNGVNPHLLPKVPGCCCDGMMYNYVASPPFAPVYSLSQQLMNHQDFPYKQPYMRPQSRMSDPEDLWRQAEKTSHFYRTEDASVPIRTSYQGINVSLNSMQEATEPVCDYSAFSRYHVRITEETNEHCSIKWKIKVSETEQKEILEKHNTYRQEVSAGDKKILRVKE</sequence>
<protein>
    <submittedName>
        <fullName evidence="1">Uncharacterized protein</fullName>
    </submittedName>
</protein>
<organism evidence="1 2">
    <name type="scientific">Petrolisthes manimaculis</name>
    <dbReference type="NCBI Taxonomy" id="1843537"/>
    <lineage>
        <taxon>Eukaryota</taxon>
        <taxon>Metazoa</taxon>
        <taxon>Ecdysozoa</taxon>
        <taxon>Arthropoda</taxon>
        <taxon>Crustacea</taxon>
        <taxon>Multicrustacea</taxon>
        <taxon>Malacostraca</taxon>
        <taxon>Eumalacostraca</taxon>
        <taxon>Eucarida</taxon>
        <taxon>Decapoda</taxon>
        <taxon>Pleocyemata</taxon>
        <taxon>Anomura</taxon>
        <taxon>Galatheoidea</taxon>
        <taxon>Porcellanidae</taxon>
        <taxon>Petrolisthes</taxon>
    </lineage>
</organism>
<reference evidence="1" key="1">
    <citation type="submission" date="2023-11" db="EMBL/GenBank/DDBJ databases">
        <title>Genome assemblies of two species of porcelain crab, Petrolisthes cinctipes and Petrolisthes manimaculis (Anomura: Porcellanidae).</title>
        <authorList>
            <person name="Angst P."/>
        </authorList>
    </citation>
    <scope>NUCLEOTIDE SEQUENCE</scope>
    <source>
        <strain evidence="1">PB745_02</strain>
        <tissue evidence="1">Gill</tissue>
    </source>
</reference>
<dbReference type="AlphaFoldDB" id="A0AAE1Q337"/>
<dbReference type="Proteomes" id="UP001292094">
    <property type="component" value="Unassembled WGS sequence"/>
</dbReference>
<dbReference type="EMBL" id="JAWZYT010000782">
    <property type="protein sequence ID" value="KAK4319088.1"/>
    <property type="molecule type" value="Genomic_DNA"/>
</dbReference>
<accession>A0AAE1Q337</accession>
<evidence type="ECO:0000313" key="2">
    <source>
        <dbReference type="Proteomes" id="UP001292094"/>
    </source>
</evidence>